<evidence type="ECO:0000256" key="17">
    <source>
        <dbReference type="RuleBase" id="RU004328"/>
    </source>
</evidence>
<dbReference type="InterPro" id="IPR033697">
    <property type="entry name" value="Ribonuclease_T2_eukaryotic"/>
</dbReference>
<gene>
    <name evidence="19" type="ORF">O3G_MSEX006010</name>
</gene>
<evidence type="ECO:0000256" key="4">
    <source>
        <dbReference type="ARBA" id="ARBA00007469"/>
    </source>
</evidence>
<evidence type="ECO:0000313" key="20">
    <source>
        <dbReference type="Proteomes" id="UP000791440"/>
    </source>
</evidence>
<dbReference type="GO" id="GO:0005764">
    <property type="term" value="C:lysosome"/>
    <property type="evidence" value="ECO:0007669"/>
    <property type="project" value="UniProtKB-SubCell"/>
</dbReference>
<dbReference type="Gene3D" id="3.90.730.10">
    <property type="entry name" value="Ribonuclease T2-like"/>
    <property type="match status" value="1"/>
</dbReference>
<evidence type="ECO:0000256" key="3">
    <source>
        <dbReference type="ARBA" id="ARBA00004613"/>
    </source>
</evidence>
<keyword evidence="10" id="KW-1015">Disulfide bond</keyword>
<dbReference type="EMBL" id="JH668373">
    <property type="protein sequence ID" value="KAG6449369.1"/>
    <property type="molecule type" value="Genomic_DNA"/>
</dbReference>
<keyword evidence="6" id="KW-0540">Nuclease</keyword>
<dbReference type="CDD" id="cd01061">
    <property type="entry name" value="RNase_T2_euk"/>
    <property type="match status" value="1"/>
</dbReference>
<evidence type="ECO:0000256" key="1">
    <source>
        <dbReference type="ARBA" id="ARBA00004319"/>
    </source>
</evidence>
<keyword evidence="13" id="KW-0456">Lyase</keyword>
<keyword evidence="18" id="KW-0732">Signal</keyword>
<comment type="catalytic activity">
    <reaction evidence="15">
        <text>an adenylyl-uridine-RNA = a 3'-end 2',3'-cyclophospho-AMP-RNA + a 5'-end dephospho-uridine-RNA</text>
        <dbReference type="Rhea" id="RHEA:81383"/>
        <dbReference type="Rhea" id="RHEA-COMP:17356"/>
        <dbReference type="Rhea" id="RHEA-COMP:19675"/>
        <dbReference type="Rhea" id="RHEA-COMP:19676"/>
        <dbReference type="ChEBI" id="CHEBI:173224"/>
        <dbReference type="ChEBI" id="CHEBI:231879"/>
        <dbReference type="ChEBI" id="CHEBI:231881"/>
    </reaction>
    <physiologicalReaction direction="left-to-right" evidence="15">
        <dbReference type="Rhea" id="RHEA:81384"/>
    </physiologicalReaction>
</comment>
<dbReference type="InterPro" id="IPR001568">
    <property type="entry name" value="RNase_T2-like"/>
</dbReference>
<dbReference type="Proteomes" id="UP000791440">
    <property type="component" value="Unassembled WGS sequence"/>
</dbReference>
<sequence>MNKNLCFVLSLILCLECVYVESIQHTQIIHFKSDLSTTRNDDHHWDLLLFAQHWPVTLCRSWTTHTCKKFNETWIVHGVWPTKFGSIGPEKCNSSWLFDPDQVKTIEQDLEENWTNLESDTSLYSFWIHEWSKHGTCAASIEPLNSEFKYFSQGLDWHKKIPLTMMLGEAGIVPSDEKQYKIIDIYYAIKNKTKVNPTIQCVHVKGAQLLSELHVCFNKNLELVDCDGVVSPKHVIDGVTVMTNCNPAHDVLYPYSVEPPARVLVQLYKLSSLLQWLTL</sequence>
<dbReference type="Pfam" id="PF00445">
    <property type="entry name" value="Ribonuclease_T2"/>
    <property type="match status" value="1"/>
</dbReference>
<comment type="subcellular location">
    <subcellularLocation>
        <location evidence="1">Endoplasmic reticulum lumen</location>
    </subcellularLocation>
    <subcellularLocation>
        <location evidence="2">Lysosome</location>
    </subcellularLocation>
    <subcellularLocation>
        <location evidence="3">Secreted</location>
    </subcellularLocation>
</comment>
<feature type="active site" evidence="16">
    <location>
        <position position="130"/>
    </location>
</feature>
<comment type="similarity">
    <text evidence="4 17">Belongs to the RNase T2 family.</text>
</comment>
<reference evidence="19" key="1">
    <citation type="journal article" date="2016" name="Insect Biochem. Mol. Biol.">
        <title>Multifaceted biological insights from a draft genome sequence of the tobacco hornworm moth, Manduca sexta.</title>
        <authorList>
            <person name="Kanost M.R."/>
            <person name="Arrese E.L."/>
            <person name="Cao X."/>
            <person name="Chen Y.R."/>
            <person name="Chellapilla S."/>
            <person name="Goldsmith M.R."/>
            <person name="Grosse-Wilde E."/>
            <person name="Heckel D.G."/>
            <person name="Herndon N."/>
            <person name="Jiang H."/>
            <person name="Papanicolaou A."/>
            <person name="Qu J."/>
            <person name="Soulages J.L."/>
            <person name="Vogel H."/>
            <person name="Walters J."/>
            <person name="Waterhouse R.M."/>
            <person name="Ahn S.J."/>
            <person name="Almeida F.C."/>
            <person name="An C."/>
            <person name="Aqrawi P."/>
            <person name="Bretschneider A."/>
            <person name="Bryant W.B."/>
            <person name="Bucks S."/>
            <person name="Chao H."/>
            <person name="Chevignon G."/>
            <person name="Christen J.M."/>
            <person name="Clarke D.F."/>
            <person name="Dittmer N.T."/>
            <person name="Ferguson L.C.F."/>
            <person name="Garavelou S."/>
            <person name="Gordon K.H.J."/>
            <person name="Gunaratna R.T."/>
            <person name="Han Y."/>
            <person name="Hauser F."/>
            <person name="He Y."/>
            <person name="Heidel-Fischer H."/>
            <person name="Hirsh A."/>
            <person name="Hu Y."/>
            <person name="Jiang H."/>
            <person name="Kalra D."/>
            <person name="Klinner C."/>
            <person name="Konig C."/>
            <person name="Kovar C."/>
            <person name="Kroll A.R."/>
            <person name="Kuwar S.S."/>
            <person name="Lee S.L."/>
            <person name="Lehman R."/>
            <person name="Li K."/>
            <person name="Li Z."/>
            <person name="Liang H."/>
            <person name="Lovelace S."/>
            <person name="Lu Z."/>
            <person name="Mansfield J.H."/>
            <person name="McCulloch K.J."/>
            <person name="Mathew T."/>
            <person name="Morton B."/>
            <person name="Muzny D.M."/>
            <person name="Neunemann D."/>
            <person name="Ongeri F."/>
            <person name="Pauchet Y."/>
            <person name="Pu L.L."/>
            <person name="Pyrousis I."/>
            <person name="Rao X.J."/>
            <person name="Redding A."/>
            <person name="Roesel C."/>
            <person name="Sanchez-Gracia A."/>
            <person name="Schaack S."/>
            <person name="Shukla A."/>
            <person name="Tetreau G."/>
            <person name="Wang Y."/>
            <person name="Xiong G.H."/>
            <person name="Traut W."/>
            <person name="Walsh T.K."/>
            <person name="Worley K.C."/>
            <person name="Wu D."/>
            <person name="Wu W."/>
            <person name="Wu Y.Q."/>
            <person name="Zhang X."/>
            <person name="Zou Z."/>
            <person name="Zucker H."/>
            <person name="Briscoe A.D."/>
            <person name="Burmester T."/>
            <person name="Clem R.J."/>
            <person name="Feyereisen R."/>
            <person name="Grimmelikhuijzen C.J.P."/>
            <person name="Hamodrakas S.J."/>
            <person name="Hansson B.S."/>
            <person name="Huguet E."/>
            <person name="Jermiin L.S."/>
            <person name="Lan Q."/>
            <person name="Lehman H.K."/>
            <person name="Lorenzen M."/>
            <person name="Merzendorfer H."/>
            <person name="Michalopoulos I."/>
            <person name="Morton D.B."/>
            <person name="Muthukrishnan S."/>
            <person name="Oakeshott J.G."/>
            <person name="Palmer W."/>
            <person name="Park Y."/>
            <person name="Passarelli A.L."/>
            <person name="Rozas J."/>
            <person name="Schwartz L.M."/>
            <person name="Smith W."/>
            <person name="Southgate A."/>
            <person name="Vilcinskas A."/>
            <person name="Vogt R."/>
            <person name="Wang P."/>
            <person name="Werren J."/>
            <person name="Yu X.Q."/>
            <person name="Zhou J.J."/>
            <person name="Brown S.J."/>
            <person name="Scherer S.E."/>
            <person name="Richards S."/>
            <person name="Blissard G.W."/>
        </authorList>
    </citation>
    <scope>NUCLEOTIDE SEQUENCE</scope>
</reference>
<evidence type="ECO:0000256" key="5">
    <source>
        <dbReference type="ARBA" id="ARBA00022525"/>
    </source>
</evidence>
<protein>
    <submittedName>
        <fullName evidence="19">Uncharacterized protein</fullName>
    </submittedName>
</protein>
<evidence type="ECO:0000256" key="12">
    <source>
        <dbReference type="ARBA" id="ARBA00023228"/>
    </source>
</evidence>
<feature type="active site" evidence="16">
    <location>
        <position position="77"/>
    </location>
</feature>
<evidence type="ECO:0000256" key="8">
    <source>
        <dbReference type="ARBA" id="ARBA00022801"/>
    </source>
</evidence>
<evidence type="ECO:0000256" key="10">
    <source>
        <dbReference type="ARBA" id="ARBA00023157"/>
    </source>
</evidence>
<feature type="signal peptide" evidence="18">
    <location>
        <begin position="1"/>
        <end position="20"/>
    </location>
</feature>
<evidence type="ECO:0000256" key="7">
    <source>
        <dbReference type="ARBA" id="ARBA00022759"/>
    </source>
</evidence>
<comment type="catalytic activity">
    <reaction evidence="14">
        <text>a guanylyl-uridine-RNA = a 3'-end 2',3'-cyclophospho-GMP-RNA + a 5'-end dephospho-uridine-RNA</text>
        <dbReference type="Rhea" id="RHEA:81323"/>
        <dbReference type="Rhea" id="RHEA-COMP:17356"/>
        <dbReference type="Rhea" id="RHEA-COMP:19658"/>
        <dbReference type="Rhea" id="RHEA-COMP:19659"/>
        <dbReference type="ChEBI" id="CHEBI:173224"/>
        <dbReference type="ChEBI" id="CHEBI:231849"/>
        <dbReference type="ChEBI" id="CHEBI:231850"/>
    </reaction>
</comment>
<keyword evidence="12" id="KW-0458">Lysosome</keyword>
<keyword evidence="8" id="KW-0378">Hydrolase</keyword>
<name>A0A921Z103_MANSE</name>
<dbReference type="SUPFAM" id="SSF55895">
    <property type="entry name" value="Ribonuclease Rh-like"/>
    <property type="match status" value="1"/>
</dbReference>
<reference evidence="19" key="2">
    <citation type="submission" date="2020-12" db="EMBL/GenBank/DDBJ databases">
        <authorList>
            <person name="Kanost M."/>
        </authorList>
    </citation>
    <scope>NUCLEOTIDE SEQUENCE</scope>
</reference>
<evidence type="ECO:0000256" key="18">
    <source>
        <dbReference type="SAM" id="SignalP"/>
    </source>
</evidence>
<dbReference type="InterPro" id="IPR036430">
    <property type="entry name" value="RNase_T2-like_sf"/>
</dbReference>
<evidence type="ECO:0000256" key="16">
    <source>
        <dbReference type="PIRSR" id="PIRSR633697-1"/>
    </source>
</evidence>
<evidence type="ECO:0000256" key="9">
    <source>
        <dbReference type="ARBA" id="ARBA00022824"/>
    </source>
</evidence>
<dbReference type="PANTHER" id="PTHR11240:SF22">
    <property type="entry name" value="RIBONUCLEASE T2"/>
    <property type="match status" value="1"/>
</dbReference>
<keyword evidence="5" id="KW-0964">Secreted</keyword>
<dbReference type="GO" id="GO:0016787">
    <property type="term" value="F:hydrolase activity"/>
    <property type="evidence" value="ECO:0007669"/>
    <property type="project" value="UniProtKB-KW"/>
</dbReference>
<dbReference type="GO" id="GO:0033897">
    <property type="term" value="F:ribonuclease T2 activity"/>
    <property type="evidence" value="ECO:0007669"/>
    <property type="project" value="InterPro"/>
</dbReference>
<evidence type="ECO:0000256" key="15">
    <source>
        <dbReference type="ARBA" id="ARBA00052670"/>
    </source>
</evidence>
<dbReference type="GO" id="GO:0006401">
    <property type="term" value="P:RNA catabolic process"/>
    <property type="evidence" value="ECO:0007669"/>
    <property type="project" value="TreeGrafter"/>
</dbReference>
<feature type="chain" id="PRO_5037010765" evidence="18">
    <location>
        <begin position="21"/>
        <end position="279"/>
    </location>
</feature>
<dbReference type="GO" id="GO:0005788">
    <property type="term" value="C:endoplasmic reticulum lumen"/>
    <property type="evidence" value="ECO:0007669"/>
    <property type="project" value="UniProtKB-SubCell"/>
</dbReference>
<dbReference type="GO" id="GO:0005576">
    <property type="term" value="C:extracellular region"/>
    <property type="evidence" value="ECO:0007669"/>
    <property type="project" value="UniProtKB-SubCell"/>
</dbReference>
<evidence type="ECO:0000256" key="11">
    <source>
        <dbReference type="ARBA" id="ARBA00023180"/>
    </source>
</evidence>
<dbReference type="PROSITE" id="PS00531">
    <property type="entry name" value="RNASE_T2_2"/>
    <property type="match status" value="1"/>
</dbReference>
<dbReference type="FunFam" id="3.90.730.10:FF:000001">
    <property type="entry name" value="Ribonuclease T2"/>
    <property type="match status" value="1"/>
</dbReference>
<evidence type="ECO:0000256" key="2">
    <source>
        <dbReference type="ARBA" id="ARBA00004371"/>
    </source>
</evidence>
<evidence type="ECO:0000256" key="13">
    <source>
        <dbReference type="ARBA" id="ARBA00023239"/>
    </source>
</evidence>
<accession>A0A921Z103</accession>
<dbReference type="AlphaFoldDB" id="A0A921Z103"/>
<organism evidence="19 20">
    <name type="scientific">Manduca sexta</name>
    <name type="common">Tobacco hawkmoth</name>
    <name type="synonym">Tobacco hornworm</name>
    <dbReference type="NCBI Taxonomy" id="7130"/>
    <lineage>
        <taxon>Eukaryota</taxon>
        <taxon>Metazoa</taxon>
        <taxon>Ecdysozoa</taxon>
        <taxon>Arthropoda</taxon>
        <taxon>Hexapoda</taxon>
        <taxon>Insecta</taxon>
        <taxon>Pterygota</taxon>
        <taxon>Neoptera</taxon>
        <taxon>Endopterygota</taxon>
        <taxon>Lepidoptera</taxon>
        <taxon>Glossata</taxon>
        <taxon>Ditrysia</taxon>
        <taxon>Bombycoidea</taxon>
        <taxon>Sphingidae</taxon>
        <taxon>Sphinginae</taxon>
        <taxon>Sphingini</taxon>
        <taxon>Manduca</taxon>
    </lineage>
</organism>
<keyword evidence="11" id="KW-0325">Glycoprotein</keyword>
<keyword evidence="9" id="KW-0256">Endoplasmic reticulum</keyword>
<evidence type="ECO:0000313" key="19">
    <source>
        <dbReference type="EMBL" id="KAG6449369.1"/>
    </source>
</evidence>
<comment type="caution">
    <text evidence="19">The sequence shown here is derived from an EMBL/GenBank/DDBJ whole genome shotgun (WGS) entry which is preliminary data.</text>
</comment>
<keyword evidence="20" id="KW-1185">Reference proteome</keyword>
<keyword evidence="7" id="KW-0255">Endonuclease</keyword>
<proteinExistence type="inferred from homology"/>
<dbReference type="InterPro" id="IPR033130">
    <property type="entry name" value="RNase_T2_His_AS_2"/>
</dbReference>
<dbReference type="PANTHER" id="PTHR11240">
    <property type="entry name" value="RIBONUCLEASE T2"/>
    <property type="match status" value="1"/>
</dbReference>
<dbReference type="GO" id="GO:0003723">
    <property type="term" value="F:RNA binding"/>
    <property type="evidence" value="ECO:0007669"/>
    <property type="project" value="InterPro"/>
</dbReference>
<feature type="active site" evidence="16">
    <location>
        <position position="134"/>
    </location>
</feature>
<evidence type="ECO:0000256" key="6">
    <source>
        <dbReference type="ARBA" id="ARBA00022722"/>
    </source>
</evidence>
<evidence type="ECO:0000256" key="14">
    <source>
        <dbReference type="ARBA" id="ARBA00051280"/>
    </source>
</evidence>